<evidence type="ECO:0000313" key="2">
    <source>
        <dbReference type="EMBL" id="RCI06567.1"/>
    </source>
</evidence>
<comment type="caution">
    <text evidence="2">The sequence shown here is derived from an EMBL/GenBank/DDBJ whole genome shotgun (WGS) entry which is preliminary data.</text>
</comment>
<dbReference type="GO" id="GO:0008157">
    <property type="term" value="F:protein phosphatase 1 binding"/>
    <property type="evidence" value="ECO:0007669"/>
    <property type="project" value="TreeGrafter"/>
</dbReference>
<dbReference type="GO" id="GO:0005979">
    <property type="term" value="P:regulation of glycogen biosynthetic process"/>
    <property type="evidence" value="ECO:0007669"/>
    <property type="project" value="TreeGrafter"/>
</dbReference>
<dbReference type="GO" id="GO:0000164">
    <property type="term" value="C:protein phosphatase type 1 complex"/>
    <property type="evidence" value="ECO:0007669"/>
    <property type="project" value="TreeGrafter"/>
</dbReference>
<protein>
    <recommendedName>
        <fullName evidence="1">CBM21 domain-containing protein</fullName>
    </recommendedName>
</protein>
<sequence>MPLFTTFPRKQSNWVQSDWSRPVLKEPVVEEKPMVTVSRPEPRFTVFGNNKSRIALINSRHEPEIQIERKTTQKKVRFDPVFLEKVCLFSETQSPFELKGVQQRTPHFRLVCPHWNVGQRQPILVDKRWFSVKDNHQQIKGQVMVRNLALDKSVSIHYTSDRWSTVREVDGVFFGPNPKNVTFDIYEFTMDLDDLADHGEVRSRIEFTVRLTAGVRDYHDNNRGRNYIIKVIADPLNWTKDADDEILEDDEYPTEEEEEEEKEKHTSFTNALKEYQHAKPLHLKTRTQFFLGSRYDFSQSLSLAKEPSLNESNIFPKPFIKPSSPPPDHVHILDNMYVPHATPPTSPSSSPKLTSMDIHSSSYEDILNKYCFYDSKKTL</sequence>
<dbReference type="Gene3D" id="2.60.40.2440">
    <property type="entry name" value="Carbohydrate binding type-21 domain"/>
    <property type="match status" value="1"/>
</dbReference>
<feature type="domain" description="CBM21" evidence="1">
    <location>
        <begin position="115"/>
        <end position="230"/>
    </location>
</feature>
<dbReference type="PANTHER" id="PTHR12307:SF36">
    <property type="entry name" value="GLYCOGEN-BINDING SUBUNIT 76A"/>
    <property type="match status" value="1"/>
</dbReference>
<dbReference type="Pfam" id="PF03370">
    <property type="entry name" value="CBM_21"/>
    <property type="match status" value="1"/>
</dbReference>
<evidence type="ECO:0000259" key="1">
    <source>
        <dbReference type="PROSITE" id="PS51159"/>
    </source>
</evidence>
<gene>
    <name evidence="2" type="ORF">CU098_012279</name>
</gene>
<dbReference type="STRING" id="4846.A0A367KWN6"/>
<dbReference type="EMBL" id="PJQM01000127">
    <property type="protein sequence ID" value="RCI06567.1"/>
    <property type="molecule type" value="Genomic_DNA"/>
</dbReference>
<dbReference type="OrthoDB" id="1881at2759"/>
<dbReference type="GO" id="GO:2001069">
    <property type="term" value="F:glycogen binding"/>
    <property type="evidence" value="ECO:0007669"/>
    <property type="project" value="TreeGrafter"/>
</dbReference>
<reference evidence="2 3" key="1">
    <citation type="journal article" date="2018" name="G3 (Bethesda)">
        <title>Phylogenetic and Phylogenomic Definition of Rhizopus Species.</title>
        <authorList>
            <person name="Gryganskyi A.P."/>
            <person name="Golan J."/>
            <person name="Dolatabadi S."/>
            <person name="Mondo S."/>
            <person name="Robb S."/>
            <person name="Idnurm A."/>
            <person name="Muszewska A."/>
            <person name="Steczkiewicz K."/>
            <person name="Masonjones S."/>
            <person name="Liao H.L."/>
            <person name="Gajdeczka M.T."/>
            <person name="Anike F."/>
            <person name="Vuek A."/>
            <person name="Anishchenko I.M."/>
            <person name="Voigt K."/>
            <person name="de Hoog G.S."/>
            <person name="Smith M.E."/>
            <person name="Heitman J."/>
            <person name="Vilgalys R."/>
            <person name="Stajich J.E."/>
        </authorList>
    </citation>
    <scope>NUCLEOTIDE SEQUENCE [LARGE SCALE GENOMIC DNA]</scope>
    <source>
        <strain evidence="2 3">LSU 92-RS-03</strain>
    </source>
</reference>
<proteinExistence type="predicted"/>
<keyword evidence="3" id="KW-1185">Reference proteome</keyword>
<accession>A0A367KWN6</accession>
<dbReference type="InterPro" id="IPR038175">
    <property type="entry name" value="CBM21_dom_sf"/>
</dbReference>
<name>A0A367KWN6_RHIST</name>
<organism evidence="2 3">
    <name type="scientific">Rhizopus stolonifer</name>
    <name type="common">Rhizopus nigricans</name>
    <dbReference type="NCBI Taxonomy" id="4846"/>
    <lineage>
        <taxon>Eukaryota</taxon>
        <taxon>Fungi</taxon>
        <taxon>Fungi incertae sedis</taxon>
        <taxon>Mucoromycota</taxon>
        <taxon>Mucoromycotina</taxon>
        <taxon>Mucoromycetes</taxon>
        <taxon>Mucorales</taxon>
        <taxon>Mucorineae</taxon>
        <taxon>Rhizopodaceae</taxon>
        <taxon>Rhizopus</taxon>
    </lineage>
</organism>
<evidence type="ECO:0000313" key="3">
    <source>
        <dbReference type="Proteomes" id="UP000253551"/>
    </source>
</evidence>
<dbReference type="InterPro" id="IPR005036">
    <property type="entry name" value="CBM21_dom"/>
</dbReference>
<dbReference type="Proteomes" id="UP000253551">
    <property type="component" value="Unassembled WGS sequence"/>
</dbReference>
<dbReference type="AlphaFoldDB" id="A0A367KWN6"/>
<dbReference type="PROSITE" id="PS51159">
    <property type="entry name" value="CBM21"/>
    <property type="match status" value="1"/>
</dbReference>
<dbReference type="InterPro" id="IPR050782">
    <property type="entry name" value="PP1_regulatory_subunit_3"/>
</dbReference>
<dbReference type="PANTHER" id="PTHR12307">
    <property type="entry name" value="PROTEIN PHOSPHATASE 1 REGULATORY SUBUNIT"/>
    <property type="match status" value="1"/>
</dbReference>